<dbReference type="EMBL" id="JAODUO010000211">
    <property type="protein sequence ID" value="KAK2186169.1"/>
    <property type="molecule type" value="Genomic_DNA"/>
</dbReference>
<gene>
    <name evidence="1" type="ORF">NP493_212g06000</name>
</gene>
<dbReference type="Pfam" id="PF00400">
    <property type="entry name" value="WD40"/>
    <property type="match status" value="2"/>
</dbReference>
<evidence type="ECO:0000313" key="2">
    <source>
        <dbReference type="Proteomes" id="UP001209878"/>
    </source>
</evidence>
<dbReference type="SMART" id="SM00320">
    <property type="entry name" value="WD40"/>
    <property type="match status" value="3"/>
</dbReference>
<organism evidence="1 2">
    <name type="scientific">Ridgeia piscesae</name>
    <name type="common">Tubeworm</name>
    <dbReference type="NCBI Taxonomy" id="27915"/>
    <lineage>
        <taxon>Eukaryota</taxon>
        <taxon>Metazoa</taxon>
        <taxon>Spiralia</taxon>
        <taxon>Lophotrochozoa</taxon>
        <taxon>Annelida</taxon>
        <taxon>Polychaeta</taxon>
        <taxon>Sedentaria</taxon>
        <taxon>Canalipalpata</taxon>
        <taxon>Sabellida</taxon>
        <taxon>Siboglinidae</taxon>
        <taxon>Ridgeia</taxon>
    </lineage>
</organism>
<accession>A0AAD9UEA1</accession>
<dbReference type="AlphaFoldDB" id="A0AAD9UEA1"/>
<dbReference type="SUPFAM" id="SSF50978">
    <property type="entry name" value="WD40 repeat-like"/>
    <property type="match status" value="1"/>
</dbReference>
<dbReference type="InterPro" id="IPR001680">
    <property type="entry name" value="WD40_rpt"/>
</dbReference>
<keyword evidence="2" id="KW-1185">Reference proteome</keyword>
<name>A0AAD9UEA1_RIDPI</name>
<comment type="caution">
    <text evidence="1">The sequence shown here is derived from an EMBL/GenBank/DDBJ whole genome shotgun (WGS) entry which is preliminary data.</text>
</comment>
<dbReference type="InterPro" id="IPR036322">
    <property type="entry name" value="WD40_repeat_dom_sf"/>
</dbReference>
<dbReference type="Proteomes" id="UP001209878">
    <property type="component" value="Unassembled WGS sequence"/>
</dbReference>
<sequence>MQGNNWSSRFLKIHQGSVMGISFHPKDRYIFCSGASDGKVNIYSAKKCQFLQSYPVRTAGLARNINAVRFTCEGNKILVTNTARRLVVIDVERGDQELCYDNCAFNGRDRAALAADPVSPNMVVCSYVNGKGLTLFDLRMPIPLDFLYDVHDGTIHDIIFLQESWPWGHGERSMVTVGSDGLCKVSTLDGRRLHVIEGEQPLNSVAATPEVYNSSRDDGFTSLLTLGGSTVASYAPDTGLRETLTENKSAAILKLRYSTHGSILYTVCECGVLRRYRRWPDRHVYLNDALHHKSDIEDFDISPYDEYLVTASKDRTIGVVHLGGPNHGTSEYSELT</sequence>
<reference evidence="1" key="1">
    <citation type="journal article" date="2023" name="Mol. Biol. Evol.">
        <title>Third-Generation Sequencing Reveals the Adaptive Role of the Epigenome in Three Deep-Sea Polychaetes.</title>
        <authorList>
            <person name="Perez M."/>
            <person name="Aroh O."/>
            <person name="Sun Y."/>
            <person name="Lan Y."/>
            <person name="Juniper S.K."/>
            <person name="Young C.R."/>
            <person name="Angers B."/>
            <person name="Qian P.Y."/>
        </authorList>
    </citation>
    <scope>NUCLEOTIDE SEQUENCE</scope>
    <source>
        <strain evidence="1">R07B-5</strain>
    </source>
</reference>
<dbReference type="InterPro" id="IPR015943">
    <property type="entry name" value="WD40/YVTN_repeat-like_dom_sf"/>
</dbReference>
<proteinExistence type="predicted"/>
<protein>
    <submittedName>
        <fullName evidence="1">Uncharacterized protein</fullName>
    </submittedName>
</protein>
<dbReference type="Gene3D" id="2.130.10.10">
    <property type="entry name" value="YVTN repeat-like/Quinoprotein amine dehydrogenase"/>
    <property type="match status" value="2"/>
</dbReference>
<evidence type="ECO:0000313" key="1">
    <source>
        <dbReference type="EMBL" id="KAK2186169.1"/>
    </source>
</evidence>